<keyword evidence="2" id="KW-0732">Signal</keyword>
<evidence type="ECO:0008006" key="5">
    <source>
        <dbReference type="Google" id="ProtNLM"/>
    </source>
</evidence>
<dbReference type="Proteomes" id="UP000297564">
    <property type="component" value="Unassembled WGS sequence"/>
</dbReference>
<protein>
    <recommendedName>
        <fullName evidence="5">Secreted protein</fullName>
    </recommendedName>
</protein>
<feature type="chain" id="PRO_5021189926" description="Secreted protein" evidence="2">
    <location>
        <begin position="22"/>
        <end position="112"/>
    </location>
</feature>
<keyword evidence="4" id="KW-1185">Reference proteome</keyword>
<feature type="region of interest" description="Disordered" evidence="1">
    <location>
        <begin position="90"/>
        <end position="112"/>
    </location>
</feature>
<comment type="caution">
    <text evidence="3">The sequence shown here is derived from an EMBL/GenBank/DDBJ whole genome shotgun (WGS) entry which is preliminary data.</text>
</comment>
<evidence type="ECO:0000313" key="3">
    <source>
        <dbReference type="EMBL" id="TFY98582.1"/>
    </source>
</evidence>
<accession>A0A4Z0BH12</accession>
<organism evidence="3 4">
    <name type="scientific">Ramlibacter rhizophilus</name>
    <dbReference type="NCBI Taxonomy" id="1781167"/>
    <lineage>
        <taxon>Bacteria</taxon>
        <taxon>Pseudomonadati</taxon>
        <taxon>Pseudomonadota</taxon>
        <taxon>Betaproteobacteria</taxon>
        <taxon>Burkholderiales</taxon>
        <taxon>Comamonadaceae</taxon>
        <taxon>Ramlibacter</taxon>
    </lineage>
</organism>
<evidence type="ECO:0000256" key="2">
    <source>
        <dbReference type="SAM" id="SignalP"/>
    </source>
</evidence>
<dbReference type="RefSeq" id="WP_135285733.1">
    <property type="nucleotide sequence ID" value="NZ_SMLL01000005.1"/>
</dbReference>
<dbReference type="AlphaFoldDB" id="A0A4Z0BH12"/>
<evidence type="ECO:0000256" key="1">
    <source>
        <dbReference type="SAM" id="MobiDB-lite"/>
    </source>
</evidence>
<proteinExistence type="predicted"/>
<reference evidence="3 4" key="1">
    <citation type="submission" date="2019-03" db="EMBL/GenBank/DDBJ databases">
        <title>Ramlibacter rhizophilus CCTCC AB2015357, whole genome shotgun sequence.</title>
        <authorList>
            <person name="Zhang X."/>
            <person name="Feng G."/>
            <person name="Zhu H."/>
        </authorList>
    </citation>
    <scope>NUCLEOTIDE SEQUENCE [LARGE SCALE GENOMIC DNA]</scope>
    <source>
        <strain evidence="3 4">CCTCC AB2015357</strain>
    </source>
</reference>
<dbReference type="EMBL" id="SMLL01000005">
    <property type="protein sequence ID" value="TFY98582.1"/>
    <property type="molecule type" value="Genomic_DNA"/>
</dbReference>
<feature type="signal peptide" evidence="2">
    <location>
        <begin position="1"/>
        <end position="21"/>
    </location>
</feature>
<gene>
    <name evidence="3" type="ORF">EZ242_13685</name>
</gene>
<sequence length="112" mass="12251">MPDLRVLLLMVLLAGSARAEAACTDAFHRSVESRLGTGDAQGHGPDVGSPEWKSAVEFKLGLRGRADVPRRDSQAWCRYIDERLTECSRSSARRAAGQGPSSSRLRQRALRS</sequence>
<evidence type="ECO:0000313" key="4">
    <source>
        <dbReference type="Proteomes" id="UP000297564"/>
    </source>
</evidence>
<name>A0A4Z0BH12_9BURK</name>
<dbReference type="OrthoDB" id="5565855at2"/>